<dbReference type="RefSeq" id="WP_169684398.1">
    <property type="nucleotide sequence ID" value="NZ_JABBNU010000011.1"/>
</dbReference>
<organism evidence="2 3">
    <name type="scientific">Marinigracilibium pacificum</name>
    <dbReference type="NCBI Taxonomy" id="2729599"/>
    <lineage>
        <taxon>Bacteria</taxon>
        <taxon>Pseudomonadati</taxon>
        <taxon>Bacteroidota</taxon>
        <taxon>Cytophagia</taxon>
        <taxon>Cytophagales</taxon>
        <taxon>Flammeovirgaceae</taxon>
        <taxon>Marinigracilibium</taxon>
    </lineage>
</organism>
<sequence>MNKAKLIEDYLSQAKNPDFDLDLVREDMIKKGLDEQDIKAIIRYIDSQLQRKAEAELKNIERTKLIVGGIITALGTISALLFFMGRTF</sequence>
<reference evidence="2 3" key="1">
    <citation type="submission" date="2020-04" db="EMBL/GenBank/DDBJ databases">
        <title>Flammeovirgaceae bacterium KN852 isolated from deep sea.</title>
        <authorList>
            <person name="Zhang D.-C."/>
        </authorList>
    </citation>
    <scope>NUCLEOTIDE SEQUENCE [LARGE SCALE GENOMIC DNA]</scope>
    <source>
        <strain evidence="2 3">KN852</strain>
    </source>
</reference>
<feature type="transmembrane region" description="Helical" evidence="1">
    <location>
        <begin position="65"/>
        <end position="85"/>
    </location>
</feature>
<comment type="caution">
    <text evidence="2">The sequence shown here is derived from an EMBL/GenBank/DDBJ whole genome shotgun (WGS) entry which is preliminary data.</text>
</comment>
<keyword evidence="1" id="KW-0472">Membrane</keyword>
<dbReference type="AlphaFoldDB" id="A0A848J486"/>
<evidence type="ECO:0000256" key="1">
    <source>
        <dbReference type="SAM" id="Phobius"/>
    </source>
</evidence>
<evidence type="ECO:0000313" key="3">
    <source>
        <dbReference type="Proteomes" id="UP000559010"/>
    </source>
</evidence>
<dbReference type="EMBL" id="JABBNU010000011">
    <property type="protein sequence ID" value="NMM50128.1"/>
    <property type="molecule type" value="Genomic_DNA"/>
</dbReference>
<keyword evidence="1" id="KW-0812">Transmembrane</keyword>
<gene>
    <name evidence="2" type="ORF">HH304_17095</name>
</gene>
<name>A0A848J486_9BACT</name>
<accession>A0A848J486</accession>
<protein>
    <submittedName>
        <fullName evidence="2">Uncharacterized protein</fullName>
    </submittedName>
</protein>
<keyword evidence="1" id="KW-1133">Transmembrane helix</keyword>
<proteinExistence type="predicted"/>
<dbReference type="Proteomes" id="UP000559010">
    <property type="component" value="Unassembled WGS sequence"/>
</dbReference>
<keyword evidence="3" id="KW-1185">Reference proteome</keyword>
<evidence type="ECO:0000313" key="2">
    <source>
        <dbReference type="EMBL" id="NMM50128.1"/>
    </source>
</evidence>